<evidence type="ECO:0000259" key="2">
    <source>
        <dbReference type="Pfam" id="PF00582"/>
    </source>
</evidence>
<proteinExistence type="inferred from homology"/>
<dbReference type="OrthoDB" id="3174546at2"/>
<dbReference type="SUPFAM" id="SSF52402">
    <property type="entry name" value="Adenine nucleotide alpha hydrolases-like"/>
    <property type="match status" value="2"/>
</dbReference>
<dbReference type="Gene3D" id="3.40.50.620">
    <property type="entry name" value="HUPs"/>
    <property type="match status" value="2"/>
</dbReference>
<protein>
    <submittedName>
        <fullName evidence="3">UspA domain protein</fullName>
    </submittedName>
</protein>
<organism evidence="3 4">
    <name type="scientific">Gordonia bronchialis (strain ATCC 25592 / DSM 43247 / BCRC 13721 / JCM 3198 / KCTC 3076 / NBRC 16047 / NCTC 10667)</name>
    <name type="common">Rhodococcus bronchialis</name>
    <dbReference type="NCBI Taxonomy" id="526226"/>
    <lineage>
        <taxon>Bacteria</taxon>
        <taxon>Bacillati</taxon>
        <taxon>Actinomycetota</taxon>
        <taxon>Actinomycetes</taxon>
        <taxon>Mycobacteriales</taxon>
        <taxon>Gordoniaceae</taxon>
        <taxon>Gordonia</taxon>
    </lineage>
</organism>
<sequence length="289" mass="29069">MPVNAPIVVAVDGSEQASNAVRWGARAAVRANRPLHIVSAVAPPAAAFTLAAVSVAQSAATAGRAFAETAVELAKGLAEDTADGVTVTGEVIEGKPALALRDISSRAHNLVVGKRGLGGVSGLLLGSVSTHVAAHAECPVVVVSDTLPTSGPVVVGVDGSPTSTDAIAQAFAQAAILNATLVAVHSYGGFSSAAFYDAGEKVLRQLHDEAEETLGAQLAGYGEDYPDVIVEHVITADAPSTRIAELSAQAQLVVMGSRGRGGFRGLLLGSTSQAVLHVADCPVMVVQGS</sequence>
<dbReference type="HOGENOM" id="CLU_049301_2_3_11"/>
<dbReference type="InterPro" id="IPR014729">
    <property type="entry name" value="Rossmann-like_a/b/a_fold"/>
</dbReference>
<feature type="domain" description="UspA" evidence="2">
    <location>
        <begin position="152"/>
        <end position="286"/>
    </location>
</feature>
<dbReference type="EMBL" id="CP001802">
    <property type="protein sequence ID" value="ACY23372.1"/>
    <property type="molecule type" value="Genomic_DNA"/>
</dbReference>
<dbReference type="KEGG" id="gbr:Gbro_4220"/>
<dbReference type="STRING" id="526226.Gbro_4220"/>
<feature type="domain" description="UspA" evidence="2">
    <location>
        <begin position="6"/>
        <end position="143"/>
    </location>
</feature>
<keyword evidence="4" id="KW-1185">Reference proteome</keyword>
<evidence type="ECO:0000313" key="3">
    <source>
        <dbReference type="EMBL" id="ACY23372.1"/>
    </source>
</evidence>
<dbReference type="Pfam" id="PF00582">
    <property type="entry name" value="Usp"/>
    <property type="match status" value="2"/>
</dbReference>
<gene>
    <name evidence="3" type="ordered locus">Gbro_4220</name>
</gene>
<reference evidence="3 4" key="2">
    <citation type="journal article" date="2010" name="Stand. Genomic Sci.">
        <title>Complete genome sequence of Gordonia bronchialis type strain (3410).</title>
        <authorList>
            <person name="Ivanova N."/>
            <person name="Sikorski J."/>
            <person name="Jando M."/>
            <person name="Lapidus A."/>
            <person name="Nolan M."/>
            <person name="Lucas S."/>
            <person name="Del Rio T.G."/>
            <person name="Tice H."/>
            <person name="Copeland A."/>
            <person name="Cheng J.F."/>
            <person name="Chen F."/>
            <person name="Bruce D."/>
            <person name="Goodwin L."/>
            <person name="Pitluck S."/>
            <person name="Mavromatis K."/>
            <person name="Ovchinnikova G."/>
            <person name="Pati A."/>
            <person name="Chen A."/>
            <person name="Palaniappan K."/>
            <person name="Land M."/>
            <person name="Hauser L."/>
            <person name="Chang Y.J."/>
            <person name="Jeffries C.D."/>
            <person name="Chain P."/>
            <person name="Saunders E."/>
            <person name="Han C."/>
            <person name="Detter J.C."/>
            <person name="Brettin T."/>
            <person name="Rohde M."/>
            <person name="Goker M."/>
            <person name="Bristow J."/>
            <person name="Eisen J.A."/>
            <person name="Markowitz V."/>
            <person name="Hugenholtz P."/>
            <person name="Klenk H.P."/>
            <person name="Kyrpides N.C."/>
        </authorList>
    </citation>
    <scope>NUCLEOTIDE SEQUENCE [LARGE SCALE GENOMIC DNA]</scope>
    <source>
        <strain evidence="4">ATCC 25592 / DSM 43247 / BCRC 13721 / JCM 3198 / KCTC 3076 / NBRC 16047 / NCTC 10667</strain>
    </source>
</reference>
<dbReference type="eggNOG" id="COG0589">
    <property type="taxonomic scope" value="Bacteria"/>
</dbReference>
<evidence type="ECO:0000256" key="1">
    <source>
        <dbReference type="ARBA" id="ARBA00008791"/>
    </source>
</evidence>
<reference evidence="4" key="1">
    <citation type="submission" date="2009-10" db="EMBL/GenBank/DDBJ databases">
        <title>The complete chromosome of Gordonia bronchialis DSM 43247.</title>
        <authorList>
            <consortium name="US DOE Joint Genome Institute (JGI-PGF)"/>
            <person name="Lucas S."/>
            <person name="Copeland A."/>
            <person name="Lapidus A."/>
            <person name="Glavina del Rio T."/>
            <person name="Dalin E."/>
            <person name="Tice H."/>
            <person name="Bruce D."/>
            <person name="Goodwin L."/>
            <person name="Pitluck S."/>
            <person name="Kyrpides N."/>
            <person name="Mavromatis K."/>
            <person name="Ivanova N."/>
            <person name="Ovchinnikova G."/>
            <person name="Saunders E."/>
            <person name="Brettin T."/>
            <person name="Detter J.C."/>
            <person name="Han C."/>
            <person name="Larimer F."/>
            <person name="Land M."/>
            <person name="Hauser L."/>
            <person name="Markowitz V."/>
            <person name="Cheng J.-F."/>
            <person name="Hugenholtz P."/>
            <person name="Woyke T."/>
            <person name="Wu D."/>
            <person name="Jando M."/>
            <person name="Schneider S."/>
            <person name="Goeker M."/>
            <person name="Klenk H.-P."/>
            <person name="Eisen J.A."/>
        </authorList>
    </citation>
    <scope>NUCLEOTIDE SEQUENCE [LARGE SCALE GENOMIC DNA]</scope>
    <source>
        <strain evidence="4">ATCC 25592 / DSM 43247 / BCRC 13721 / JCM 3198 / KCTC 3076 / NBRC 16047 / NCTC 10667</strain>
    </source>
</reference>
<evidence type="ECO:0000313" key="4">
    <source>
        <dbReference type="Proteomes" id="UP000001219"/>
    </source>
</evidence>
<dbReference type="PRINTS" id="PR01438">
    <property type="entry name" value="UNVRSLSTRESS"/>
</dbReference>
<dbReference type="Proteomes" id="UP000001219">
    <property type="component" value="Chromosome"/>
</dbReference>
<name>D0L5B4_GORB4</name>
<dbReference type="InterPro" id="IPR006015">
    <property type="entry name" value="Universal_stress_UspA"/>
</dbReference>
<dbReference type="PANTHER" id="PTHR31964">
    <property type="entry name" value="ADENINE NUCLEOTIDE ALPHA HYDROLASES-LIKE SUPERFAMILY PROTEIN"/>
    <property type="match status" value="1"/>
</dbReference>
<dbReference type="RefSeq" id="WP_012835873.1">
    <property type="nucleotide sequence ID" value="NC_013441.1"/>
</dbReference>
<accession>D0L5B4</accession>
<dbReference type="InterPro" id="IPR006016">
    <property type="entry name" value="UspA"/>
</dbReference>
<dbReference type="AlphaFoldDB" id="D0L5B4"/>
<dbReference type="PANTHER" id="PTHR31964:SF113">
    <property type="entry name" value="USPA DOMAIN-CONTAINING PROTEIN"/>
    <property type="match status" value="1"/>
</dbReference>
<comment type="similarity">
    <text evidence="1">Belongs to the universal stress protein A family.</text>
</comment>